<evidence type="ECO:0000259" key="8">
    <source>
        <dbReference type="PROSITE" id="PS50222"/>
    </source>
</evidence>
<proteinExistence type="predicted"/>
<keyword evidence="5" id="KW-0677">Repeat</keyword>
<dbReference type="InterPro" id="IPR002048">
    <property type="entry name" value="EF_hand_dom"/>
</dbReference>
<dbReference type="InterPro" id="IPR011992">
    <property type="entry name" value="EF-hand-dom_pair"/>
</dbReference>
<evidence type="ECO:0000256" key="3">
    <source>
        <dbReference type="ARBA" id="ARBA00022490"/>
    </source>
</evidence>
<dbReference type="PROSITE" id="PS00018">
    <property type="entry name" value="EF_HAND_1"/>
    <property type="match status" value="1"/>
</dbReference>
<keyword evidence="10" id="KW-1185">Reference proteome</keyword>
<dbReference type="PROSITE" id="PS50222">
    <property type="entry name" value="EF_HAND_2"/>
    <property type="match status" value="1"/>
</dbReference>
<dbReference type="EMBL" id="BMAT01001684">
    <property type="protein sequence ID" value="GFR90510.1"/>
    <property type="molecule type" value="Genomic_DNA"/>
</dbReference>
<dbReference type="SUPFAM" id="SSF47473">
    <property type="entry name" value="EF-hand"/>
    <property type="match status" value="1"/>
</dbReference>
<dbReference type="PANTHER" id="PTHR46735:SF6">
    <property type="entry name" value="EF-HAND DOMAIN-CONTAINING PROTEIN"/>
    <property type="match status" value="1"/>
</dbReference>
<dbReference type="Proteomes" id="UP000762676">
    <property type="component" value="Unassembled WGS sequence"/>
</dbReference>
<accession>A0AAV4H117</accession>
<evidence type="ECO:0000256" key="5">
    <source>
        <dbReference type="ARBA" id="ARBA00022737"/>
    </source>
</evidence>
<evidence type="ECO:0000256" key="2">
    <source>
        <dbReference type="ARBA" id="ARBA00004496"/>
    </source>
</evidence>
<dbReference type="GO" id="GO:0005737">
    <property type="term" value="C:cytoplasm"/>
    <property type="evidence" value="ECO:0007669"/>
    <property type="project" value="UniProtKB-SubCell"/>
</dbReference>
<keyword evidence="4" id="KW-0479">Metal-binding</keyword>
<gene>
    <name evidence="9" type="ORF">ElyMa_000820700</name>
</gene>
<feature type="domain" description="EF-hand" evidence="8">
    <location>
        <begin position="11"/>
        <end position="46"/>
    </location>
</feature>
<evidence type="ECO:0000313" key="10">
    <source>
        <dbReference type="Proteomes" id="UP000762676"/>
    </source>
</evidence>
<keyword evidence="3" id="KW-0963">Cytoplasm</keyword>
<evidence type="ECO:0000313" key="9">
    <source>
        <dbReference type="EMBL" id="GFR90510.1"/>
    </source>
</evidence>
<evidence type="ECO:0000256" key="1">
    <source>
        <dbReference type="ARBA" id="ARBA00004308"/>
    </source>
</evidence>
<evidence type="ECO:0000256" key="7">
    <source>
        <dbReference type="ARBA" id="ARBA00023136"/>
    </source>
</evidence>
<evidence type="ECO:0000256" key="6">
    <source>
        <dbReference type="ARBA" id="ARBA00022837"/>
    </source>
</evidence>
<dbReference type="GO" id="GO:0012505">
    <property type="term" value="C:endomembrane system"/>
    <property type="evidence" value="ECO:0007669"/>
    <property type="project" value="UniProtKB-SubCell"/>
</dbReference>
<dbReference type="Pfam" id="PF13405">
    <property type="entry name" value="EF-hand_6"/>
    <property type="match status" value="1"/>
</dbReference>
<dbReference type="InterPro" id="IPR018247">
    <property type="entry name" value="EF_Hand_1_Ca_BS"/>
</dbReference>
<keyword evidence="7" id="KW-0472">Membrane</keyword>
<organism evidence="9 10">
    <name type="scientific">Elysia marginata</name>
    <dbReference type="NCBI Taxonomy" id="1093978"/>
    <lineage>
        <taxon>Eukaryota</taxon>
        <taxon>Metazoa</taxon>
        <taxon>Spiralia</taxon>
        <taxon>Lophotrochozoa</taxon>
        <taxon>Mollusca</taxon>
        <taxon>Gastropoda</taxon>
        <taxon>Heterobranchia</taxon>
        <taxon>Euthyneura</taxon>
        <taxon>Panpulmonata</taxon>
        <taxon>Sacoglossa</taxon>
        <taxon>Placobranchoidea</taxon>
        <taxon>Plakobranchidae</taxon>
        <taxon>Elysia</taxon>
    </lineage>
</organism>
<name>A0AAV4H117_9GAST</name>
<comment type="caution">
    <text evidence="9">The sequence shown here is derived from an EMBL/GenBank/DDBJ whole genome shotgun (WGS) entry which is preliminary data.</text>
</comment>
<comment type="subcellular location">
    <subcellularLocation>
        <location evidence="2">Cytoplasm</location>
    </subcellularLocation>
    <subcellularLocation>
        <location evidence="1">Endomembrane system</location>
    </subcellularLocation>
</comment>
<dbReference type="Gene3D" id="1.10.238.10">
    <property type="entry name" value="EF-hand"/>
    <property type="match status" value="1"/>
</dbReference>
<protein>
    <submittedName>
        <fullName evidence="9">Sorcin</fullName>
    </submittedName>
</protein>
<reference evidence="9 10" key="1">
    <citation type="journal article" date="2021" name="Elife">
        <title>Chloroplast acquisition without the gene transfer in kleptoplastic sea slugs, Plakobranchus ocellatus.</title>
        <authorList>
            <person name="Maeda T."/>
            <person name="Takahashi S."/>
            <person name="Yoshida T."/>
            <person name="Shimamura S."/>
            <person name="Takaki Y."/>
            <person name="Nagai Y."/>
            <person name="Toyoda A."/>
            <person name="Suzuki Y."/>
            <person name="Arimoto A."/>
            <person name="Ishii H."/>
            <person name="Satoh N."/>
            <person name="Nishiyama T."/>
            <person name="Hasebe M."/>
            <person name="Maruyama T."/>
            <person name="Minagawa J."/>
            <person name="Obokata J."/>
            <person name="Shigenobu S."/>
        </authorList>
    </citation>
    <scope>NUCLEOTIDE SEQUENCE [LARGE SCALE GENOMIC DNA]</scope>
</reference>
<keyword evidence="6" id="KW-0106">Calcium</keyword>
<dbReference type="AlphaFoldDB" id="A0AAV4H117"/>
<evidence type="ECO:0000256" key="4">
    <source>
        <dbReference type="ARBA" id="ARBA00022723"/>
    </source>
</evidence>
<sequence length="254" mass="28049">MQWSEFLELQQCLVAWYQVFCQHDVDRSGFIDANELIRVIKNLFGYQIQPQTMETILKRYSRVVPPNGRCIIAFDDFVSLSVRLRAYTDAFKKRDALTHGGAEAGNCTFAYDDSLVNCQSVQPGTWRSPSTKPGPGVDVTGQEKPFASLMFQLTQNLDAPVLAPPAPPEDQQCKTASDCLGNQGCCLRGRCSKTGGIFDQCYTQEPMNGRARSQGVWVNSDLCPCAYSYHCLAINSGDSHSVHGPRGFCMPAIG</sequence>
<dbReference type="GO" id="GO:0005509">
    <property type="term" value="F:calcium ion binding"/>
    <property type="evidence" value="ECO:0007669"/>
    <property type="project" value="InterPro"/>
</dbReference>
<dbReference type="PANTHER" id="PTHR46735">
    <property type="entry name" value="CALPAIN, SMALL SUBUNIT 1 A-RELATED"/>
    <property type="match status" value="1"/>
</dbReference>